<dbReference type="GeneID" id="18266312"/>
<organism evidence="1 2">
    <name type="scientific">Pithovirus sibericum</name>
    <dbReference type="NCBI Taxonomy" id="1450746"/>
    <lineage>
        <taxon>Viruses</taxon>
        <taxon>Pithoviruses</taxon>
        <taxon>Orthopithovirinae</taxon>
        <taxon>Alphapithovirus</taxon>
        <taxon>Alphapithovirus sibericum</taxon>
    </lineage>
</organism>
<dbReference type="OrthoDB" id="41190at10239"/>
<dbReference type="EMBL" id="KF740664">
    <property type="protein sequence ID" value="AHH01851.1"/>
    <property type="molecule type" value="Genomic_DNA"/>
</dbReference>
<protein>
    <submittedName>
        <fullName evidence="1">Uncharacterized protein</fullName>
    </submittedName>
</protein>
<proteinExistence type="predicted"/>
<name>W5S552_9VIRU</name>
<dbReference type="RefSeq" id="YP_009001186.1">
    <property type="nucleotide sequence ID" value="NC_023423.1"/>
</dbReference>
<reference evidence="1 2" key="1">
    <citation type="journal article" date="2014" name="Proc. Natl. Acad. Sci. U.S.A.">
        <title>Thirty-thousand-year-old distant relative of giant icosahedral DNA viruses with a pandoravirus morphology.</title>
        <authorList>
            <person name="Legendre M."/>
            <person name="Bartoli J."/>
            <person name="Shmakova L."/>
            <person name="Jeudy S."/>
            <person name="Labadie K."/>
            <person name="Adrait A."/>
            <person name="Lescot M."/>
            <person name="Poirot O."/>
            <person name="Bertaux L."/>
            <person name="Bruley C."/>
            <person name="Coute Y."/>
            <person name="Rivkina E."/>
            <person name="Abergel C."/>
            <person name="Claverie J.M."/>
        </authorList>
    </citation>
    <scope>NUCLEOTIDE SEQUENCE [LARGE SCALE GENOMIC DNA]</scope>
    <source>
        <strain evidence="1">P1084-T</strain>
    </source>
</reference>
<evidence type="ECO:0000313" key="1">
    <source>
        <dbReference type="EMBL" id="AHH01851.1"/>
    </source>
</evidence>
<dbReference type="KEGG" id="vg:18266312"/>
<sequence length="198" mass="22970">MSLTSSWVRIFEEEGLPLLDKGYDAASWESIYNRSKLAVRYANALLEKPYEFDSERYYAQLDAYSIGQFNLSEIRDPKLLFFGNADRAKVAYFISKSIEFQMHENLRVQVETAREREQVELENALVPLFDEATYGGGELAFYGLGEIYSSREGQFILSFSLIDARSGPIEEYPVDLTFENYWDLVYRLTYYGIAIEEL</sequence>
<evidence type="ECO:0000313" key="2">
    <source>
        <dbReference type="Proteomes" id="UP000202176"/>
    </source>
</evidence>
<gene>
    <name evidence="1" type="ORF">pv_284</name>
</gene>
<keyword evidence="2" id="KW-1185">Reference proteome</keyword>
<accession>W5S552</accession>
<dbReference type="Proteomes" id="UP000202176">
    <property type="component" value="Segment"/>
</dbReference>